<dbReference type="PIRSF" id="PIRSF036666">
    <property type="entry name" value="G6S"/>
    <property type="match status" value="1"/>
</dbReference>
<dbReference type="InterPro" id="IPR017850">
    <property type="entry name" value="Alkaline_phosphatase_core_sf"/>
</dbReference>
<evidence type="ECO:0000256" key="6">
    <source>
        <dbReference type="PIRSR" id="PIRSR036666-50"/>
    </source>
</evidence>
<protein>
    <recommendedName>
        <fullName evidence="8">Sulfatase N-terminal domain-containing protein</fullName>
    </recommendedName>
</protein>
<evidence type="ECO:0000313" key="9">
    <source>
        <dbReference type="EMBL" id="KAK7486445.1"/>
    </source>
</evidence>
<evidence type="ECO:0000256" key="7">
    <source>
        <dbReference type="SAM" id="SignalP"/>
    </source>
</evidence>
<dbReference type="PROSITE" id="PS00523">
    <property type="entry name" value="SULFATASE_1"/>
    <property type="match status" value="1"/>
</dbReference>
<dbReference type="Proteomes" id="UP001519460">
    <property type="component" value="Unassembled WGS sequence"/>
</dbReference>
<evidence type="ECO:0000256" key="4">
    <source>
        <dbReference type="ARBA" id="ARBA00022801"/>
    </source>
</evidence>
<accession>A0ABD0KHG9</accession>
<reference evidence="9 10" key="1">
    <citation type="journal article" date="2023" name="Sci. Data">
        <title>Genome assembly of the Korean intertidal mud-creeper Batillaria attramentaria.</title>
        <authorList>
            <person name="Patra A.K."/>
            <person name="Ho P.T."/>
            <person name="Jun S."/>
            <person name="Lee S.J."/>
            <person name="Kim Y."/>
            <person name="Won Y.J."/>
        </authorList>
    </citation>
    <scope>NUCLEOTIDE SEQUENCE [LARGE SCALE GENOMIC DNA]</scope>
    <source>
        <strain evidence="9">Wonlab-2016</strain>
    </source>
</reference>
<comment type="cofactor">
    <cofactor evidence="1">
        <name>Ca(2+)</name>
        <dbReference type="ChEBI" id="CHEBI:29108"/>
    </cofactor>
</comment>
<dbReference type="GO" id="GO:0016787">
    <property type="term" value="F:hydrolase activity"/>
    <property type="evidence" value="ECO:0007669"/>
    <property type="project" value="UniProtKB-KW"/>
</dbReference>
<keyword evidence="3 7" id="KW-0732">Signal</keyword>
<comment type="caution">
    <text evidence="9">The sequence shown here is derived from an EMBL/GenBank/DDBJ whole genome shotgun (WGS) entry which is preliminary data.</text>
</comment>
<feature type="modified residue" description="3-oxoalanine (Cys)" evidence="6">
    <location>
        <position position="75"/>
    </location>
</feature>
<dbReference type="PANTHER" id="PTHR43108">
    <property type="entry name" value="N-ACETYLGLUCOSAMINE-6-SULFATASE FAMILY MEMBER"/>
    <property type="match status" value="1"/>
</dbReference>
<dbReference type="InterPro" id="IPR024607">
    <property type="entry name" value="Sulfatase_CS"/>
</dbReference>
<feature type="chain" id="PRO_5044742286" description="Sulfatase N-terminal domain-containing protein" evidence="7">
    <location>
        <begin position="29"/>
        <end position="495"/>
    </location>
</feature>
<organism evidence="9 10">
    <name type="scientific">Batillaria attramentaria</name>
    <dbReference type="NCBI Taxonomy" id="370345"/>
    <lineage>
        <taxon>Eukaryota</taxon>
        <taxon>Metazoa</taxon>
        <taxon>Spiralia</taxon>
        <taxon>Lophotrochozoa</taxon>
        <taxon>Mollusca</taxon>
        <taxon>Gastropoda</taxon>
        <taxon>Caenogastropoda</taxon>
        <taxon>Sorbeoconcha</taxon>
        <taxon>Cerithioidea</taxon>
        <taxon>Batillariidae</taxon>
        <taxon>Batillaria</taxon>
    </lineage>
</organism>
<sequence length="495" mass="55430">MATAPSRRDLLCFVFAAVCCLCWTQCHGKPPNIVFVLTDDQDVEIGGQEPIQKIRNLIGKQGLVFDNMFVSSPLCCPSRSSIMTGKYVHNHRAYNNSINGGCSSRSWQEQQEPNAFSVYLKKYGTDLAGGVAHIPPGWDEWVGLVGNSKYYNYKLSINGQLEKHGSDYSTDYFTNYINRKAEGFLANQKPMGNPFFMMLSTPACHAPFTPADPYKNNFSNEKAPRNGSFNVKPKNKHWLIQQTKVPLPDGSITYIDDTFRNRWRTLLSVDDMVENVVNVLEKKGMLQNTYIFFSSDNGYHLGQFGLPYDKRQLYEFDVRVPLMVRGPGIKPGQVTQQNAMNIDLGPTFIDLSGQDVPEGMDGKSLASIWNSGRNETQAAFRTELLVEHSGEHGFAVSGCPQYRGQGMANCDQYCVCEDSWNNTFSCVRSDRPPKVYKYCVMQDNVNFVEVYELTGDRYEFENVATTADPSLLASLKGDLARLTGCSGSTCNIPKP</sequence>
<comment type="similarity">
    <text evidence="2">Belongs to the sulfatase family.</text>
</comment>
<keyword evidence="5" id="KW-0325">Glycoprotein</keyword>
<comment type="PTM">
    <text evidence="6">The conversion to 3-oxoalanine (also known as C-formylglycine, FGly), of a serine or cysteine residue in prokaryotes and of a cysteine residue in eukaryotes, is critical for catalytic activity.</text>
</comment>
<dbReference type="InterPro" id="IPR012251">
    <property type="entry name" value="GlcNAc_6-SO4ase"/>
</dbReference>
<evidence type="ECO:0000256" key="2">
    <source>
        <dbReference type="ARBA" id="ARBA00008779"/>
    </source>
</evidence>
<evidence type="ECO:0000256" key="5">
    <source>
        <dbReference type="ARBA" id="ARBA00023180"/>
    </source>
</evidence>
<dbReference type="Gene3D" id="3.40.720.10">
    <property type="entry name" value="Alkaline Phosphatase, subunit A"/>
    <property type="match status" value="1"/>
</dbReference>
<dbReference type="EMBL" id="JACVVK020000179">
    <property type="protein sequence ID" value="KAK7486445.1"/>
    <property type="molecule type" value="Genomic_DNA"/>
</dbReference>
<keyword evidence="4" id="KW-0378">Hydrolase</keyword>
<feature type="signal peptide" evidence="7">
    <location>
        <begin position="1"/>
        <end position="28"/>
    </location>
</feature>
<name>A0ABD0KHG9_9CAEN</name>
<evidence type="ECO:0000256" key="3">
    <source>
        <dbReference type="ARBA" id="ARBA00022729"/>
    </source>
</evidence>
<evidence type="ECO:0000259" key="8">
    <source>
        <dbReference type="Pfam" id="PF00884"/>
    </source>
</evidence>
<dbReference type="CDD" id="cd16147">
    <property type="entry name" value="G6S"/>
    <property type="match status" value="1"/>
</dbReference>
<dbReference type="PANTHER" id="PTHR43108:SF8">
    <property type="entry name" value="SD21168P"/>
    <property type="match status" value="1"/>
</dbReference>
<dbReference type="Pfam" id="PF00884">
    <property type="entry name" value="Sulfatase"/>
    <property type="match status" value="1"/>
</dbReference>
<evidence type="ECO:0000313" key="10">
    <source>
        <dbReference type="Proteomes" id="UP001519460"/>
    </source>
</evidence>
<proteinExistence type="inferred from homology"/>
<dbReference type="SUPFAM" id="SSF53649">
    <property type="entry name" value="Alkaline phosphatase-like"/>
    <property type="match status" value="1"/>
</dbReference>
<evidence type="ECO:0000256" key="1">
    <source>
        <dbReference type="ARBA" id="ARBA00001913"/>
    </source>
</evidence>
<dbReference type="InterPro" id="IPR000917">
    <property type="entry name" value="Sulfatase_N"/>
</dbReference>
<keyword evidence="10" id="KW-1185">Reference proteome</keyword>
<gene>
    <name evidence="9" type="ORF">BaRGS_00022369</name>
</gene>
<dbReference type="AlphaFoldDB" id="A0ABD0KHG9"/>
<feature type="domain" description="Sulfatase N-terminal" evidence="8">
    <location>
        <begin position="31"/>
        <end position="353"/>
    </location>
</feature>